<name>A0A8S9L387_BRACR</name>
<evidence type="ECO:0000313" key="2">
    <source>
        <dbReference type="Proteomes" id="UP000712281"/>
    </source>
</evidence>
<organism evidence="1 2">
    <name type="scientific">Brassica cretica</name>
    <name type="common">Mustard</name>
    <dbReference type="NCBI Taxonomy" id="69181"/>
    <lineage>
        <taxon>Eukaryota</taxon>
        <taxon>Viridiplantae</taxon>
        <taxon>Streptophyta</taxon>
        <taxon>Embryophyta</taxon>
        <taxon>Tracheophyta</taxon>
        <taxon>Spermatophyta</taxon>
        <taxon>Magnoliopsida</taxon>
        <taxon>eudicotyledons</taxon>
        <taxon>Gunneridae</taxon>
        <taxon>Pentapetalae</taxon>
        <taxon>rosids</taxon>
        <taxon>malvids</taxon>
        <taxon>Brassicales</taxon>
        <taxon>Brassicaceae</taxon>
        <taxon>Brassiceae</taxon>
        <taxon>Brassica</taxon>
    </lineage>
</organism>
<protein>
    <submittedName>
        <fullName evidence="1">Uncharacterized protein</fullName>
    </submittedName>
</protein>
<comment type="caution">
    <text evidence="1">The sequence shown here is derived from an EMBL/GenBank/DDBJ whole genome shotgun (WGS) entry which is preliminary data.</text>
</comment>
<evidence type="ECO:0000313" key="1">
    <source>
        <dbReference type="EMBL" id="KAF2599828.1"/>
    </source>
</evidence>
<reference evidence="1" key="1">
    <citation type="submission" date="2019-12" db="EMBL/GenBank/DDBJ databases">
        <title>Genome sequencing and annotation of Brassica cretica.</title>
        <authorList>
            <person name="Studholme D.J."/>
            <person name="Sarris P.F."/>
        </authorList>
    </citation>
    <scope>NUCLEOTIDE SEQUENCE</scope>
    <source>
        <strain evidence="1">PFS-001/15</strain>
        <tissue evidence="1">Leaf</tissue>
    </source>
</reference>
<sequence length="53" mass="5945">MGFSSSLFWLLRAYEGETNGCRAAVQSDVQGKVFIQIVTKEILRMRSLVSTGY</sequence>
<gene>
    <name evidence="1" type="ORF">F2Q68_00007774</name>
</gene>
<dbReference type="AlphaFoldDB" id="A0A8S9L387"/>
<proteinExistence type="predicted"/>
<dbReference type="Proteomes" id="UP000712281">
    <property type="component" value="Unassembled WGS sequence"/>
</dbReference>
<accession>A0A8S9L387</accession>
<dbReference type="EMBL" id="QGKW02000717">
    <property type="protein sequence ID" value="KAF2599828.1"/>
    <property type="molecule type" value="Genomic_DNA"/>
</dbReference>